<evidence type="ECO:0000313" key="3">
    <source>
        <dbReference type="EMBL" id="KRN56445.1"/>
    </source>
</evidence>
<dbReference type="RefSeq" id="WP_034570640.1">
    <property type="nucleotide sequence ID" value="NZ_JQBS01000032.1"/>
</dbReference>
<dbReference type="SUPFAM" id="SSF82549">
    <property type="entry name" value="DAK1/DegV-like"/>
    <property type="match status" value="1"/>
</dbReference>
<dbReference type="InterPro" id="IPR050270">
    <property type="entry name" value="DegV_domain_contain"/>
</dbReference>
<organism evidence="3 4">
    <name type="scientific">Carnobacterium divergens DSM 20623</name>
    <dbReference type="NCBI Taxonomy" id="1449336"/>
    <lineage>
        <taxon>Bacteria</taxon>
        <taxon>Bacillati</taxon>
        <taxon>Bacillota</taxon>
        <taxon>Bacilli</taxon>
        <taxon>Lactobacillales</taxon>
        <taxon>Carnobacteriaceae</taxon>
        <taxon>Carnobacterium</taxon>
    </lineage>
</organism>
<dbReference type="PANTHER" id="PTHR33434">
    <property type="entry name" value="DEGV DOMAIN-CONTAINING PROTEIN DR_1986-RELATED"/>
    <property type="match status" value="1"/>
</dbReference>
<dbReference type="InterPro" id="IPR003797">
    <property type="entry name" value="DegV"/>
</dbReference>
<gene>
    <name evidence="3" type="ORF">IV74_GL001559</name>
</gene>
<reference evidence="3 4" key="1">
    <citation type="journal article" date="2015" name="Genome Announc.">
        <title>Expanding the biotechnology potential of lactobacilli through comparative genomics of 213 strains and associated genera.</title>
        <authorList>
            <person name="Sun Z."/>
            <person name="Harris H.M."/>
            <person name="McCann A."/>
            <person name="Guo C."/>
            <person name="Argimon S."/>
            <person name="Zhang W."/>
            <person name="Yang X."/>
            <person name="Jeffery I.B."/>
            <person name="Cooney J.C."/>
            <person name="Kagawa T.F."/>
            <person name="Liu W."/>
            <person name="Song Y."/>
            <person name="Salvetti E."/>
            <person name="Wrobel A."/>
            <person name="Rasinkangas P."/>
            <person name="Parkhill J."/>
            <person name="Rea M.C."/>
            <person name="O'Sullivan O."/>
            <person name="Ritari J."/>
            <person name="Douillard F.P."/>
            <person name="Paul Ross R."/>
            <person name="Yang R."/>
            <person name="Briner A.E."/>
            <person name="Felis G.E."/>
            <person name="de Vos W.M."/>
            <person name="Barrangou R."/>
            <person name="Klaenhammer T.R."/>
            <person name="Caufield P.W."/>
            <person name="Cui Y."/>
            <person name="Zhang H."/>
            <person name="O'Toole P.W."/>
        </authorList>
    </citation>
    <scope>NUCLEOTIDE SEQUENCE [LARGE SCALE GENOMIC DNA]</scope>
    <source>
        <strain evidence="3 4">DSM 20623</strain>
    </source>
</reference>
<comment type="caution">
    <text evidence="3">The sequence shown here is derived from an EMBL/GenBank/DDBJ whole genome shotgun (WGS) entry which is preliminary data.</text>
</comment>
<protein>
    <submittedName>
        <fullName evidence="3">DegV family protein</fullName>
    </submittedName>
</protein>
<dbReference type="EMBL" id="JQBS01000032">
    <property type="protein sequence ID" value="KRN56445.1"/>
    <property type="molecule type" value="Genomic_DNA"/>
</dbReference>
<evidence type="ECO:0000313" key="4">
    <source>
        <dbReference type="Proteomes" id="UP000051658"/>
    </source>
</evidence>
<dbReference type="Gene3D" id="3.30.1180.10">
    <property type="match status" value="1"/>
</dbReference>
<dbReference type="GeneID" id="89588490"/>
<keyword evidence="4" id="KW-1185">Reference proteome</keyword>
<dbReference type="PROSITE" id="PS51482">
    <property type="entry name" value="DEGV"/>
    <property type="match status" value="1"/>
</dbReference>
<dbReference type="Pfam" id="PF02645">
    <property type="entry name" value="DegV"/>
    <property type="match status" value="1"/>
</dbReference>
<keyword evidence="2" id="KW-0446">Lipid-binding</keyword>
<comment type="function">
    <text evidence="1">May bind long-chain fatty acids, such as palmitate, and may play a role in lipid transport or fatty acid metabolism.</text>
</comment>
<proteinExistence type="predicted"/>
<dbReference type="Proteomes" id="UP000051658">
    <property type="component" value="Unassembled WGS sequence"/>
</dbReference>
<dbReference type="AlphaFoldDB" id="A0A0R2I4V1"/>
<dbReference type="InterPro" id="IPR043168">
    <property type="entry name" value="DegV_C"/>
</dbReference>
<evidence type="ECO:0000256" key="2">
    <source>
        <dbReference type="ARBA" id="ARBA00023121"/>
    </source>
</evidence>
<dbReference type="PATRIC" id="fig|1449336.4.peg.1591"/>
<dbReference type="eggNOG" id="COG1307">
    <property type="taxonomic scope" value="Bacteria"/>
</dbReference>
<dbReference type="Gene3D" id="3.40.50.10170">
    <property type="match status" value="1"/>
</dbReference>
<evidence type="ECO:0000256" key="1">
    <source>
        <dbReference type="ARBA" id="ARBA00003238"/>
    </source>
</evidence>
<dbReference type="GO" id="GO:0008289">
    <property type="term" value="F:lipid binding"/>
    <property type="evidence" value="ECO:0007669"/>
    <property type="project" value="UniProtKB-KW"/>
</dbReference>
<accession>A0A0R2I4V1</accession>
<name>A0A0R2I4V1_CARDV</name>
<dbReference type="PANTHER" id="PTHR33434:SF3">
    <property type="entry name" value="DEGV DOMAIN-CONTAINING PROTEIN YITS"/>
    <property type="match status" value="1"/>
</dbReference>
<dbReference type="NCBIfam" id="TIGR00762">
    <property type="entry name" value="DegV"/>
    <property type="match status" value="1"/>
</dbReference>
<sequence length="285" mass="31160">MNQEKIALLVDSCTDVPEEFIEKYGMFVIPLNIIYKDRVYTDKVDITAEEVYQNLKNEVPTTSLPDGQVITDIFESIKKDGYQKVIVVTISSGLSGTNNLVRLIAEDFTDLDVFVLDTKNIGIGSGIQAVEAAKLIEEGLSFSAIKEQLTLNVSKTKVFFSVATLEYLKKGGRIGLVSSILGNALNLRPIISCNEQGVYYTVSKARGRKKSLENAIQLVKEYIGDHQKFRLAVVNGDAVPEASIIKAHLQHLFPNSLAMFEGPVSPALGVHTGPGLIGICVQLLD</sequence>